<name>A0A6B0SNY5_9EURY</name>
<dbReference type="SUPFAM" id="SSF54719">
    <property type="entry name" value="Fe,Mn superoxide dismutase (SOD), C-terminal domain"/>
    <property type="match status" value="1"/>
</dbReference>
<keyword evidence="3" id="KW-1185">Reference proteome</keyword>
<dbReference type="InterPro" id="IPR036314">
    <property type="entry name" value="SOD_C_sf"/>
</dbReference>
<dbReference type="Pfam" id="PF02777">
    <property type="entry name" value="Sod_Fe_C"/>
    <property type="match status" value="1"/>
</dbReference>
<protein>
    <submittedName>
        <fullName evidence="2">Superoxide dismutase</fullName>
    </submittedName>
</protein>
<reference evidence="2 3" key="1">
    <citation type="submission" date="2019-12" db="EMBL/GenBank/DDBJ databases">
        <title>Isolation and characterization of three novel carbon monoxide-oxidizing members of Halobacteria from salione crusts and soils.</title>
        <authorList>
            <person name="Myers M.R."/>
            <person name="King G.M."/>
        </authorList>
    </citation>
    <scope>NUCLEOTIDE SEQUENCE [LARGE SCALE GENOMIC DNA]</scope>
    <source>
        <strain evidence="2 3">PCN9</strain>
    </source>
</reference>
<dbReference type="Gene3D" id="3.55.40.20">
    <property type="entry name" value="Iron/manganese superoxide dismutase, C-terminal domain"/>
    <property type="match status" value="1"/>
</dbReference>
<dbReference type="InterPro" id="IPR019833">
    <property type="entry name" value="Mn/Fe_SOD_BS"/>
</dbReference>
<dbReference type="GO" id="GO:0046872">
    <property type="term" value="F:metal ion binding"/>
    <property type="evidence" value="ECO:0007669"/>
    <property type="project" value="InterPro"/>
</dbReference>
<sequence>QGALWGSHPILALDVWEHSYYYDYGPDRGSFVDAFFQVVDWDDVADRYEDAVALFE</sequence>
<accession>A0A6B0SNY5</accession>
<feature type="domain" description="Manganese/iron superoxide dismutase C-terminal" evidence="1">
    <location>
        <begin position="5"/>
        <end position="47"/>
    </location>
</feature>
<dbReference type="GO" id="GO:0004784">
    <property type="term" value="F:superoxide dismutase activity"/>
    <property type="evidence" value="ECO:0007669"/>
    <property type="project" value="InterPro"/>
</dbReference>
<dbReference type="AlphaFoldDB" id="A0A6B0SNY5"/>
<dbReference type="RefSeq" id="WP_233745612.1">
    <property type="nucleotide sequence ID" value="NZ_WUUU01000219.1"/>
</dbReference>
<comment type="caution">
    <text evidence="2">The sequence shown here is derived from an EMBL/GenBank/DDBJ whole genome shotgun (WGS) entry which is preliminary data.</text>
</comment>
<dbReference type="InterPro" id="IPR019832">
    <property type="entry name" value="Mn/Fe_SOD_C"/>
</dbReference>
<dbReference type="GO" id="GO:0005737">
    <property type="term" value="C:cytoplasm"/>
    <property type="evidence" value="ECO:0007669"/>
    <property type="project" value="TreeGrafter"/>
</dbReference>
<evidence type="ECO:0000259" key="1">
    <source>
        <dbReference type="Pfam" id="PF02777"/>
    </source>
</evidence>
<dbReference type="PANTHER" id="PTHR43595">
    <property type="entry name" value="37S RIBOSOMAL PROTEIN S26, MITOCHONDRIAL"/>
    <property type="match status" value="1"/>
</dbReference>
<dbReference type="PROSITE" id="PS00088">
    <property type="entry name" value="SOD_MN"/>
    <property type="match status" value="1"/>
</dbReference>
<evidence type="ECO:0000313" key="3">
    <source>
        <dbReference type="Proteomes" id="UP000471521"/>
    </source>
</evidence>
<dbReference type="PANTHER" id="PTHR43595:SF2">
    <property type="entry name" value="SMALL RIBOSOMAL SUBUNIT PROTEIN MS42"/>
    <property type="match status" value="1"/>
</dbReference>
<feature type="non-terminal residue" evidence="2">
    <location>
        <position position="1"/>
    </location>
</feature>
<gene>
    <name evidence="2" type="ORF">GRX66_16960</name>
</gene>
<proteinExistence type="predicted"/>
<organism evidence="2 3">
    <name type="scientific">Halobacterium bonnevillei</name>
    <dbReference type="NCBI Taxonomy" id="2692200"/>
    <lineage>
        <taxon>Archaea</taxon>
        <taxon>Methanobacteriati</taxon>
        <taxon>Methanobacteriota</taxon>
        <taxon>Stenosarchaea group</taxon>
        <taxon>Halobacteria</taxon>
        <taxon>Halobacteriales</taxon>
        <taxon>Halobacteriaceae</taxon>
        <taxon>Halobacterium</taxon>
    </lineage>
</organism>
<evidence type="ECO:0000313" key="2">
    <source>
        <dbReference type="EMBL" id="MXR22196.1"/>
    </source>
</evidence>
<dbReference type="EMBL" id="WUUU01000219">
    <property type="protein sequence ID" value="MXR22196.1"/>
    <property type="molecule type" value="Genomic_DNA"/>
</dbReference>
<dbReference type="Proteomes" id="UP000471521">
    <property type="component" value="Unassembled WGS sequence"/>
</dbReference>